<dbReference type="InterPro" id="IPR013320">
    <property type="entry name" value="ConA-like_dom_sf"/>
</dbReference>
<comment type="caution">
    <text evidence="2">The sequence shown here is derived from an EMBL/GenBank/DDBJ whole genome shotgun (WGS) entry which is preliminary data.</text>
</comment>
<dbReference type="PROSITE" id="PS50060">
    <property type="entry name" value="MAM_2"/>
    <property type="match status" value="1"/>
</dbReference>
<feature type="domain" description="MAM" evidence="1">
    <location>
        <begin position="1"/>
        <end position="76"/>
    </location>
</feature>
<dbReference type="InterPro" id="IPR000998">
    <property type="entry name" value="MAM_dom"/>
</dbReference>
<dbReference type="Gene3D" id="2.60.120.200">
    <property type="match status" value="1"/>
</dbReference>
<dbReference type="SUPFAM" id="SSF49899">
    <property type="entry name" value="Concanavalin A-like lectins/glucanases"/>
    <property type="match status" value="1"/>
</dbReference>
<proteinExistence type="predicted"/>
<dbReference type="PANTHER" id="PTHR23282:SF101">
    <property type="entry name" value="MAM DOMAIN-CONTAINING PROTEIN"/>
    <property type="match status" value="1"/>
</dbReference>
<evidence type="ECO:0000313" key="2">
    <source>
        <dbReference type="EMBL" id="CAH3187849.1"/>
    </source>
</evidence>
<dbReference type="Pfam" id="PF00629">
    <property type="entry name" value="MAM"/>
    <property type="match status" value="1"/>
</dbReference>
<organism evidence="2 3">
    <name type="scientific">Porites lobata</name>
    <dbReference type="NCBI Taxonomy" id="104759"/>
    <lineage>
        <taxon>Eukaryota</taxon>
        <taxon>Metazoa</taxon>
        <taxon>Cnidaria</taxon>
        <taxon>Anthozoa</taxon>
        <taxon>Hexacorallia</taxon>
        <taxon>Scleractinia</taxon>
        <taxon>Fungiina</taxon>
        <taxon>Poritidae</taxon>
        <taxon>Porites</taxon>
    </lineage>
</organism>
<dbReference type="PANTHER" id="PTHR23282">
    <property type="entry name" value="APICAL ENDOSOMAL GLYCOPROTEIN PRECURSOR"/>
    <property type="match status" value="1"/>
</dbReference>
<evidence type="ECO:0000313" key="3">
    <source>
        <dbReference type="Proteomes" id="UP001159405"/>
    </source>
</evidence>
<dbReference type="EMBL" id="CALNXK010000573">
    <property type="protein sequence ID" value="CAH3187849.1"/>
    <property type="molecule type" value="Genomic_DNA"/>
</dbReference>
<dbReference type="InterPro" id="IPR051560">
    <property type="entry name" value="MAM_domain-containing"/>
</dbReference>
<evidence type="ECO:0000259" key="1">
    <source>
        <dbReference type="PROSITE" id="PS50060"/>
    </source>
</evidence>
<gene>
    <name evidence="2" type="ORF">PLOB_00038499</name>
</gene>
<name>A0ABN8SDE8_9CNID</name>
<dbReference type="CDD" id="cd06263">
    <property type="entry name" value="MAM"/>
    <property type="match status" value="1"/>
</dbReference>
<dbReference type="Proteomes" id="UP001159405">
    <property type="component" value="Unassembled WGS sequence"/>
</dbReference>
<sequence length="76" mass="8769">MWSNSKSDNLDWRFHRSYTQTINTGRSADHTTGLGYYLYVESSEARPGNRAELVSPWLSGLPGGQCFKFYYMMYGN</sequence>
<protein>
    <recommendedName>
        <fullName evidence="1">MAM domain-containing protein</fullName>
    </recommendedName>
</protein>
<keyword evidence="3" id="KW-1185">Reference proteome</keyword>
<reference evidence="2 3" key="1">
    <citation type="submission" date="2022-05" db="EMBL/GenBank/DDBJ databases">
        <authorList>
            <consortium name="Genoscope - CEA"/>
            <person name="William W."/>
        </authorList>
    </citation>
    <scope>NUCLEOTIDE SEQUENCE [LARGE SCALE GENOMIC DNA]</scope>
</reference>
<accession>A0ABN8SDE8</accession>